<evidence type="ECO:0000256" key="18">
    <source>
        <dbReference type="ARBA" id="ARBA00040898"/>
    </source>
</evidence>
<keyword evidence="7" id="KW-0328">Glycosyltransferase</keyword>
<protein>
    <recommendedName>
        <fullName evidence="18">Glycoprotein-N-acetylgalactosamine 3-beta-galactosyltransferase 1</fullName>
        <ecNumber evidence="6">2.4.1.122</ecNumber>
    </recommendedName>
    <alternativeName>
        <fullName evidence="20">Core 1 O-glycan T-synthase</fullName>
    </alternativeName>
    <alternativeName>
        <fullName evidence="21">Core 1 UDP-galactose:N-acetylgalactosamine-alpha-R beta 1,3-galactosyltransferase 1</fullName>
    </alternativeName>
    <alternativeName>
        <fullName evidence="19">Core 1 beta1,3-galactosyltransferase 1</fullName>
    </alternativeName>
</protein>
<keyword evidence="13 25" id="KW-1133">Transmembrane helix</keyword>
<comment type="similarity">
    <text evidence="4">Belongs to the glycosyltransferase 31 family. Beta3-Gal-T subfamily.</text>
</comment>
<comment type="pathway">
    <text evidence="3">Protein modification; protein glycosylation.</text>
</comment>
<evidence type="ECO:0000256" key="2">
    <source>
        <dbReference type="ARBA" id="ARBA00004606"/>
    </source>
</evidence>
<gene>
    <name evidence="27" type="ORF">PHYPO_G00125330</name>
</gene>
<dbReference type="GO" id="GO:0030145">
    <property type="term" value="F:manganese ion binding"/>
    <property type="evidence" value="ECO:0007669"/>
    <property type="project" value="UniProtKB-ARBA"/>
</dbReference>
<dbReference type="InterPro" id="IPR026050">
    <property type="entry name" value="C1GALT1/C1GALT1_chp1"/>
</dbReference>
<feature type="transmembrane region" description="Helical" evidence="25">
    <location>
        <begin position="43"/>
        <end position="59"/>
    </location>
</feature>
<keyword evidence="17" id="KW-0464">Manganese</keyword>
<comment type="subunit">
    <text evidence="5">Homodimer; disulfide-linked.</text>
</comment>
<dbReference type="PANTHER" id="PTHR23033:SF13">
    <property type="entry name" value="GLYCOPROTEIN-N-ACETYLGALACTOSAMINE 3-BETA-GALACTOSYLTRANSFERASE 1"/>
    <property type="match status" value="1"/>
</dbReference>
<accession>A0A5N5KRJ6</accession>
<comment type="caution">
    <text evidence="27">The sequence shown here is derived from an EMBL/GenBank/DDBJ whole genome shotgun (WGS) entry which is preliminary data.</text>
</comment>
<dbReference type="Proteomes" id="UP000327468">
    <property type="component" value="Chromosome 22"/>
</dbReference>
<evidence type="ECO:0000256" key="14">
    <source>
        <dbReference type="ARBA" id="ARBA00023136"/>
    </source>
</evidence>
<evidence type="ECO:0000256" key="17">
    <source>
        <dbReference type="ARBA" id="ARBA00023211"/>
    </source>
</evidence>
<comment type="function">
    <text evidence="23">Glycosyltransferase that generates the core 1 O-glycan Gal-beta1-3GalNAc-alpha1-Ser/Thr (T antigen), which is a precursor for many extended O-glycans in glycoproteins.</text>
</comment>
<sequence length="359" mass="41233">MYDEHAELAVDNTFLRAAHGFAQALRRSLCYIIFLRMLRTRKSLICGALIGFVLVHMYLKFSIDLTVELHKFTGGRRHLPIKVNLSSIKKSDEVARQLSSKVRVMCWIMTHPQNLEKKAKHVRATWAKHCNTVLYMSSSTSDFPAIGLNVSEGRENLYWKTIRALQYIHSHHLNTAEWFLKADDDTFVVVENLRRLLSRYNTDEPVYLGHRYKVLVQQGYMSGGAGYVLSREAVRRFVQGFSSGQCTHISPVEDMALGVCMQTMKVEPGDSRDEKLRETFNPFTPGDHLSHPANGKQDSGYSYYSTKQGSECCSDYAISFHYVQPQGMYELEYYTHHLRPFGYQYRFEPTVSANITAKP</sequence>
<evidence type="ECO:0000256" key="1">
    <source>
        <dbReference type="ARBA" id="ARBA00001936"/>
    </source>
</evidence>
<dbReference type="FunFam" id="3.90.550.50:FF:000017">
    <property type="entry name" value="Glycoprotein-N-acetylgalactosamine 3-beta-galactosyltransferase 1"/>
    <property type="match status" value="1"/>
</dbReference>
<keyword evidence="8" id="KW-0808">Transferase</keyword>
<keyword evidence="14 25" id="KW-0472">Membrane</keyword>
<dbReference type="GO" id="GO:0016263">
    <property type="term" value="F:glycoprotein-N-acetylgalactosamine 3-beta-galactosyltransferase activity"/>
    <property type="evidence" value="ECO:0007669"/>
    <property type="project" value="UniProtKB-EC"/>
</dbReference>
<evidence type="ECO:0000256" key="10">
    <source>
        <dbReference type="ARBA" id="ARBA00022723"/>
    </source>
</evidence>
<evidence type="ECO:0000256" key="6">
    <source>
        <dbReference type="ARBA" id="ARBA00012557"/>
    </source>
</evidence>
<evidence type="ECO:0000259" key="26">
    <source>
        <dbReference type="Pfam" id="PF02434"/>
    </source>
</evidence>
<dbReference type="PANTHER" id="PTHR23033">
    <property type="entry name" value="BETA1,3-GALACTOSYLTRANSFERASE"/>
    <property type="match status" value="1"/>
</dbReference>
<dbReference type="Pfam" id="PF02434">
    <property type="entry name" value="Fringe"/>
    <property type="match status" value="1"/>
</dbReference>
<keyword evidence="12" id="KW-0735">Signal-anchor</keyword>
<evidence type="ECO:0000256" key="12">
    <source>
        <dbReference type="ARBA" id="ARBA00022968"/>
    </source>
</evidence>
<keyword evidence="9 25" id="KW-0812">Transmembrane</keyword>
<dbReference type="GO" id="GO:0000166">
    <property type="term" value="F:nucleotide binding"/>
    <property type="evidence" value="ECO:0007669"/>
    <property type="project" value="UniProtKB-KW"/>
</dbReference>
<organism evidence="27 28">
    <name type="scientific">Pangasianodon hypophthalmus</name>
    <name type="common">Striped catfish</name>
    <name type="synonym">Helicophagus hypophthalmus</name>
    <dbReference type="NCBI Taxonomy" id="310915"/>
    <lineage>
        <taxon>Eukaryota</taxon>
        <taxon>Metazoa</taxon>
        <taxon>Chordata</taxon>
        <taxon>Craniata</taxon>
        <taxon>Vertebrata</taxon>
        <taxon>Euteleostomi</taxon>
        <taxon>Actinopterygii</taxon>
        <taxon>Neopterygii</taxon>
        <taxon>Teleostei</taxon>
        <taxon>Ostariophysi</taxon>
        <taxon>Siluriformes</taxon>
        <taxon>Pangasiidae</taxon>
        <taxon>Pangasianodon</taxon>
    </lineage>
</organism>
<proteinExistence type="inferred from homology"/>
<dbReference type="EMBL" id="VFJC01000023">
    <property type="protein sequence ID" value="KAB5532892.1"/>
    <property type="molecule type" value="Genomic_DNA"/>
</dbReference>
<comment type="cofactor">
    <cofactor evidence="1">
        <name>Mn(2+)</name>
        <dbReference type="ChEBI" id="CHEBI:29035"/>
    </cofactor>
</comment>
<evidence type="ECO:0000313" key="28">
    <source>
        <dbReference type="Proteomes" id="UP000327468"/>
    </source>
</evidence>
<evidence type="ECO:0000313" key="27">
    <source>
        <dbReference type="EMBL" id="KAB5532892.1"/>
    </source>
</evidence>
<keyword evidence="10" id="KW-0479">Metal-binding</keyword>
<evidence type="ECO:0000256" key="22">
    <source>
        <dbReference type="ARBA" id="ARBA00048842"/>
    </source>
</evidence>
<evidence type="ECO:0000256" key="15">
    <source>
        <dbReference type="ARBA" id="ARBA00023157"/>
    </source>
</evidence>
<dbReference type="Gene3D" id="3.90.550.50">
    <property type="match status" value="1"/>
</dbReference>
<dbReference type="EC" id="2.4.1.122" evidence="6"/>
<evidence type="ECO:0000256" key="24">
    <source>
        <dbReference type="SAM" id="MobiDB-lite"/>
    </source>
</evidence>
<keyword evidence="11" id="KW-0547">Nucleotide-binding</keyword>
<evidence type="ECO:0000256" key="7">
    <source>
        <dbReference type="ARBA" id="ARBA00022676"/>
    </source>
</evidence>
<evidence type="ECO:0000256" key="11">
    <source>
        <dbReference type="ARBA" id="ARBA00022741"/>
    </source>
</evidence>
<keyword evidence="16" id="KW-0325">Glycoprotein</keyword>
<evidence type="ECO:0000256" key="19">
    <source>
        <dbReference type="ARBA" id="ARBA00041226"/>
    </source>
</evidence>
<evidence type="ECO:0000256" key="4">
    <source>
        <dbReference type="ARBA" id="ARBA00006462"/>
    </source>
</evidence>
<evidence type="ECO:0000256" key="5">
    <source>
        <dbReference type="ARBA" id="ARBA00011748"/>
    </source>
</evidence>
<comment type="subcellular location">
    <subcellularLocation>
        <location evidence="2">Membrane</location>
        <topology evidence="2">Single-pass type II membrane protein</topology>
    </subcellularLocation>
</comment>
<evidence type="ECO:0000256" key="13">
    <source>
        <dbReference type="ARBA" id="ARBA00022989"/>
    </source>
</evidence>
<name>A0A5N5KRJ6_PANHP</name>
<evidence type="ECO:0000256" key="8">
    <source>
        <dbReference type="ARBA" id="ARBA00022679"/>
    </source>
</evidence>
<evidence type="ECO:0000256" key="3">
    <source>
        <dbReference type="ARBA" id="ARBA00004922"/>
    </source>
</evidence>
<evidence type="ECO:0000256" key="20">
    <source>
        <dbReference type="ARBA" id="ARBA00042009"/>
    </source>
</evidence>
<keyword evidence="15" id="KW-1015">Disulfide bond</keyword>
<reference evidence="27 28" key="1">
    <citation type="submission" date="2019-06" db="EMBL/GenBank/DDBJ databases">
        <title>A chromosome-scale genome assembly of the striped catfish, Pangasianodon hypophthalmus.</title>
        <authorList>
            <person name="Wen M."/>
            <person name="Zahm M."/>
            <person name="Roques C."/>
            <person name="Cabau C."/>
            <person name="Klopp C."/>
            <person name="Donnadieu C."/>
            <person name="Jouanno E."/>
            <person name="Avarre J.-C."/>
            <person name="Campet M."/>
            <person name="Ha T.T.T."/>
            <person name="Dugue R."/>
            <person name="Lampietro C."/>
            <person name="Louis A."/>
            <person name="Herpin A."/>
            <person name="Echchiki A."/>
            <person name="Berthelot C."/>
            <person name="Parey E."/>
            <person name="Roest-Crollius H."/>
            <person name="Braasch I."/>
            <person name="Postlethwait J."/>
            <person name="Bobe J."/>
            <person name="Montfort J."/>
            <person name="Bouchez O."/>
            <person name="Begum T."/>
            <person name="Schartl M."/>
            <person name="Guiguen Y."/>
        </authorList>
    </citation>
    <scope>NUCLEOTIDE SEQUENCE [LARGE SCALE GENOMIC DNA]</scope>
    <source>
        <strain evidence="27 28">Indonesia</strain>
        <tissue evidence="27">Blood</tissue>
    </source>
</reference>
<feature type="domain" description="Fringe-like glycosyltransferase" evidence="26">
    <location>
        <begin position="120"/>
        <end position="268"/>
    </location>
</feature>
<dbReference type="UniPathway" id="UPA00378"/>
<evidence type="ECO:0000256" key="23">
    <source>
        <dbReference type="ARBA" id="ARBA00059245"/>
    </source>
</evidence>
<evidence type="ECO:0000256" key="21">
    <source>
        <dbReference type="ARBA" id="ARBA00043065"/>
    </source>
</evidence>
<dbReference type="AlphaFoldDB" id="A0A5N5KRJ6"/>
<keyword evidence="28" id="KW-1185">Reference proteome</keyword>
<evidence type="ECO:0000256" key="9">
    <source>
        <dbReference type="ARBA" id="ARBA00022692"/>
    </source>
</evidence>
<evidence type="ECO:0000256" key="16">
    <source>
        <dbReference type="ARBA" id="ARBA00023180"/>
    </source>
</evidence>
<comment type="catalytic activity">
    <reaction evidence="22">
        <text>an N-acetyl-alpha-D-galactosaminyl derivative + UDP-alpha-D-galactose = a beta-D-galactosyl-(1-&gt;3)-N-acetyl-alpha-D-galactosaminyl derivative + UDP + H(+)</text>
        <dbReference type="Rhea" id="RHEA:15621"/>
        <dbReference type="ChEBI" id="CHEBI:15378"/>
        <dbReference type="ChEBI" id="CHEBI:28257"/>
        <dbReference type="ChEBI" id="CHEBI:58223"/>
        <dbReference type="ChEBI" id="CHEBI:66914"/>
        <dbReference type="ChEBI" id="CHEBI:133470"/>
        <dbReference type="EC" id="2.4.1.122"/>
    </reaction>
</comment>
<evidence type="ECO:0000256" key="25">
    <source>
        <dbReference type="SAM" id="Phobius"/>
    </source>
</evidence>
<feature type="region of interest" description="Disordered" evidence="24">
    <location>
        <begin position="282"/>
        <end position="302"/>
    </location>
</feature>
<dbReference type="GO" id="GO:0016020">
    <property type="term" value="C:membrane"/>
    <property type="evidence" value="ECO:0007669"/>
    <property type="project" value="UniProtKB-SubCell"/>
</dbReference>
<dbReference type="InterPro" id="IPR003378">
    <property type="entry name" value="Fringe-like_glycosylTrfase"/>
</dbReference>